<reference evidence="11 12" key="1">
    <citation type="submission" date="2018-06" db="EMBL/GenBank/DDBJ databases">
        <authorList>
            <consortium name="Pathogen Informatics"/>
            <person name="Doyle S."/>
        </authorList>
    </citation>
    <scope>NUCLEOTIDE SEQUENCE [LARGE SCALE GENOMIC DNA]</scope>
    <source>
        <strain evidence="11 12">NCTC12410</strain>
    </source>
</reference>
<evidence type="ECO:0000256" key="4">
    <source>
        <dbReference type="ARBA" id="ARBA00022741"/>
    </source>
</evidence>
<comment type="similarity">
    <text evidence="9">Belongs to the bacterial CoaD family.</text>
</comment>
<dbReference type="Proteomes" id="UP000254841">
    <property type="component" value="Unassembled WGS sequence"/>
</dbReference>
<name>A0A377JN26_9HELI</name>
<evidence type="ECO:0000256" key="6">
    <source>
        <dbReference type="ARBA" id="ARBA00022842"/>
    </source>
</evidence>
<evidence type="ECO:0000256" key="2">
    <source>
        <dbReference type="ARBA" id="ARBA00022679"/>
    </source>
</evidence>
<feature type="binding site" evidence="9">
    <location>
        <begin position="90"/>
        <end position="92"/>
    </location>
    <ligand>
        <name>ATP</name>
        <dbReference type="ChEBI" id="CHEBI:30616"/>
    </ligand>
</feature>
<dbReference type="HAMAP" id="MF_00151">
    <property type="entry name" value="PPAT_bact"/>
    <property type="match status" value="1"/>
</dbReference>
<dbReference type="SUPFAM" id="SSF52374">
    <property type="entry name" value="Nucleotidylyl transferase"/>
    <property type="match status" value="1"/>
</dbReference>
<dbReference type="GO" id="GO:0004595">
    <property type="term" value="F:pantetheine-phosphate adenylyltransferase activity"/>
    <property type="evidence" value="ECO:0007669"/>
    <property type="project" value="UniProtKB-UniRule"/>
</dbReference>
<evidence type="ECO:0000256" key="3">
    <source>
        <dbReference type="ARBA" id="ARBA00022695"/>
    </source>
</evidence>
<dbReference type="EC" id="2.7.7.3" evidence="9"/>
<evidence type="ECO:0000256" key="7">
    <source>
        <dbReference type="ARBA" id="ARBA00022993"/>
    </source>
</evidence>
<evidence type="ECO:0000256" key="9">
    <source>
        <dbReference type="HAMAP-Rule" id="MF_00151"/>
    </source>
</evidence>
<keyword evidence="4 9" id="KW-0547">Nucleotide-binding</keyword>
<dbReference type="PANTHER" id="PTHR21342:SF1">
    <property type="entry name" value="PHOSPHOPANTETHEINE ADENYLYLTRANSFERASE"/>
    <property type="match status" value="1"/>
</dbReference>
<dbReference type="PRINTS" id="PR01020">
    <property type="entry name" value="LPSBIOSNTHSS"/>
</dbReference>
<organism evidence="11 12">
    <name type="scientific">Helicobacter canis</name>
    <dbReference type="NCBI Taxonomy" id="29419"/>
    <lineage>
        <taxon>Bacteria</taxon>
        <taxon>Pseudomonadati</taxon>
        <taxon>Campylobacterota</taxon>
        <taxon>Epsilonproteobacteria</taxon>
        <taxon>Campylobacterales</taxon>
        <taxon>Helicobacteraceae</taxon>
        <taxon>Helicobacter</taxon>
    </lineage>
</organism>
<dbReference type="InterPro" id="IPR001980">
    <property type="entry name" value="PPAT"/>
</dbReference>
<feature type="binding site" evidence="9">
    <location>
        <position position="89"/>
    </location>
    <ligand>
        <name>substrate</name>
    </ligand>
</feature>
<dbReference type="OrthoDB" id="9806661at2"/>
<accession>A0A377JN26</accession>
<dbReference type="GO" id="GO:0005524">
    <property type="term" value="F:ATP binding"/>
    <property type="evidence" value="ECO:0007669"/>
    <property type="project" value="UniProtKB-KW"/>
</dbReference>
<keyword evidence="1 9" id="KW-0963">Cytoplasm</keyword>
<feature type="binding site" evidence="9">
    <location>
        <position position="43"/>
    </location>
    <ligand>
        <name>substrate</name>
    </ligand>
</feature>
<feature type="binding site" evidence="9">
    <location>
        <begin position="11"/>
        <end position="12"/>
    </location>
    <ligand>
        <name>ATP</name>
        <dbReference type="ChEBI" id="CHEBI:30616"/>
    </ligand>
</feature>
<feature type="binding site" evidence="9">
    <location>
        <begin position="125"/>
        <end position="131"/>
    </location>
    <ligand>
        <name>ATP</name>
        <dbReference type="ChEBI" id="CHEBI:30616"/>
    </ligand>
</feature>
<evidence type="ECO:0000313" key="12">
    <source>
        <dbReference type="Proteomes" id="UP000254841"/>
    </source>
</evidence>
<dbReference type="NCBIfam" id="TIGR01510">
    <property type="entry name" value="coaD_prev_kdtB"/>
    <property type="match status" value="1"/>
</dbReference>
<keyword evidence="6 9" id="KW-0460">Magnesium</keyword>
<comment type="subunit">
    <text evidence="9">Homohexamer.</text>
</comment>
<keyword evidence="5 9" id="KW-0067">ATP-binding</keyword>
<dbReference type="PANTHER" id="PTHR21342">
    <property type="entry name" value="PHOSPHOPANTETHEINE ADENYLYLTRANSFERASE"/>
    <property type="match status" value="1"/>
</dbReference>
<keyword evidence="7 9" id="KW-0173">Coenzyme A biosynthesis</keyword>
<feature type="binding site" evidence="9">
    <location>
        <position position="100"/>
    </location>
    <ligand>
        <name>ATP</name>
        <dbReference type="ChEBI" id="CHEBI:30616"/>
    </ligand>
</feature>
<dbReference type="Gene3D" id="3.40.50.620">
    <property type="entry name" value="HUPs"/>
    <property type="match status" value="1"/>
</dbReference>
<dbReference type="AlphaFoldDB" id="A0A377JN26"/>
<dbReference type="InterPro" id="IPR014729">
    <property type="entry name" value="Rossmann-like_a/b/a_fold"/>
</dbReference>
<dbReference type="EMBL" id="UGHV01000003">
    <property type="protein sequence ID" value="STP06415.1"/>
    <property type="molecule type" value="Genomic_DNA"/>
</dbReference>
<comment type="cofactor">
    <cofactor evidence="9">
        <name>Mg(2+)</name>
        <dbReference type="ChEBI" id="CHEBI:18420"/>
    </cofactor>
</comment>
<feature type="binding site" evidence="9">
    <location>
        <position position="11"/>
    </location>
    <ligand>
        <name>substrate</name>
    </ligand>
</feature>
<feature type="binding site" evidence="9">
    <location>
        <position position="19"/>
    </location>
    <ligand>
        <name>ATP</name>
        <dbReference type="ChEBI" id="CHEBI:30616"/>
    </ligand>
</feature>
<dbReference type="NCBIfam" id="TIGR00125">
    <property type="entry name" value="cyt_tran_rel"/>
    <property type="match status" value="1"/>
</dbReference>
<evidence type="ECO:0000256" key="1">
    <source>
        <dbReference type="ARBA" id="ARBA00022490"/>
    </source>
</evidence>
<comment type="subcellular location">
    <subcellularLocation>
        <location evidence="9">Cytoplasm</location>
    </subcellularLocation>
</comment>
<feature type="site" description="Transition state stabilizer" evidence="9">
    <location>
        <position position="19"/>
    </location>
</feature>
<evidence type="ECO:0000259" key="10">
    <source>
        <dbReference type="Pfam" id="PF01467"/>
    </source>
</evidence>
<evidence type="ECO:0000313" key="11">
    <source>
        <dbReference type="EMBL" id="STP06415.1"/>
    </source>
</evidence>
<evidence type="ECO:0000256" key="5">
    <source>
        <dbReference type="ARBA" id="ARBA00022840"/>
    </source>
</evidence>
<gene>
    <name evidence="11" type="primary">kdtB</name>
    <name evidence="9" type="synonym">coaD</name>
    <name evidence="11" type="ORF">NCTC12410_01954</name>
</gene>
<dbReference type="Pfam" id="PF01467">
    <property type="entry name" value="CTP_transf_like"/>
    <property type="match status" value="1"/>
</dbReference>
<dbReference type="CDD" id="cd02163">
    <property type="entry name" value="PPAT"/>
    <property type="match status" value="1"/>
</dbReference>
<dbReference type="InterPro" id="IPR004821">
    <property type="entry name" value="Cyt_trans-like"/>
</dbReference>
<dbReference type="GO" id="GO:0015937">
    <property type="term" value="P:coenzyme A biosynthetic process"/>
    <property type="evidence" value="ECO:0007669"/>
    <property type="project" value="UniProtKB-UniRule"/>
</dbReference>
<dbReference type="RefSeq" id="WP_115012396.1">
    <property type="nucleotide sequence ID" value="NZ_UGHV01000003.1"/>
</dbReference>
<proteinExistence type="inferred from homology"/>
<evidence type="ECO:0000256" key="8">
    <source>
        <dbReference type="ARBA" id="ARBA00029346"/>
    </source>
</evidence>
<comment type="catalytic activity">
    <reaction evidence="8 9">
        <text>(R)-4'-phosphopantetheine + ATP + H(+) = 3'-dephospho-CoA + diphosphate</text>
        <dbReference type="Rhea" id="RHEA:19801"/>
        <dbReference type="ChEBI" id="CHEBI:15378"/>
        <dbReference type="ChEBI" id="CHEBI:30616"/>
        <dbReference type="ChEBI" id="CHEBI:33019"/>
        <dbReference type="ChEBI" id="CHEBI:57328"/>
        <dbReference type="ChEBI" id="CHEBI:61723"/>
        <dbReference type="EC" id="2.7.7.3"/>
    </reaction>
</comment>
<dbReference type="UniPathway" id="UPA00241">
    <property type="reaction ID" value="UER00355"/>
</dbReference>
<sequence length="162" mass="18217">MKHPIGIYPGTFDPLTNGHLDIIKRSSELFDSVLVAIAHSASKNPRFSVQERLEMAQLATKDFSNVACISFGGLLADLAKAHNARFLIRGLRVVSDFEYELQMGYTNTSLNPQLDTIYLMPTLQHAFISSSIVRNILEHNGKISHLIPESVFHYILERTQCM</sequence>
<keyword evidence="3 9" id="KW-0548">Nucleotidyltransferase</keyword>
<keyword evidence="2 9" id="KW-0808">Transferase</keyword>
<dbReference type="GO" id="GO:0005737">
    <property type="term" value="C:cytoplasm"/>
    <property type="evidence" value="ECO:0007669"/>
    <property type="project" value="UniProtKB-SubCell"/>
</dbReference>
<feature type="domain" description="Cytidyltransferase-like" evidence="10">
    <location>
        <begin position="7"/>
        <end position="135"/>
    </location>
</feature>
<comment type="function">
    <text evidence="9">Reversibly transfers an adenylyl group from ATP to 4'-phosphopantetheine, yielding dephospho-CoA (dPCoA) and pyrophosphate.</text>
</comment>
<comment type="pathway">
    <text evidence="9">Cofactor biosynthesis; coenzyme A biosynthesis; CoA from (R)-pantothenate: step 4/5.</text>
</comment>
<protein>
    <recommendedName>
        <fullName evidence="9">Phosphopantetheine adenylyltransferase</fullName>
        <ecNumber evidence="9">2.7.7.3</ecNumber>
    </recommendedName>
    <alternativeName>
        <fullName evidence="9">Dephospho-CoA pyrophosphorylase</fullName>
    </alternativeName>
    <alternativeName>
        <fullName evidence="9">Pantetheine-phosphate adenylyltransferase</fullName>
        <shortName evidence="9">PPAT</shortName>
    </alternativeName>
</protein>
<feature type="binding site" evidence="9">
    <location>
        <position position="75"/>
    </location>
    <ligand>
        <name>substrate</name>
    </ligand>
</feature>